<dbReference type="Proteomes" id="UP001305414">
    <property type="component" value="Unassembled WGS sequence"/>
</dbReference>
<organism evidence="2 3">
    <name type="scientific">Xylaria bambusicola</name>
    <dbReference type="NCBI Taxonomy" id="326684"/>
    <lineage>
        <taxon>Eukaryota</taxon>
        <taxon>Fungi</taxon>
        <taxon>Dikarya</taxon>
        <taxon>Ascomycota</taxon>
        <taxon>Pezizomycotina</taxon>
        <taxon>Sordariomycetes</taxon>
        <taxon>Xylariomycetidae</taxon>
        <taxon>Xylariales</taxon>
        <taxon>Xylariaceae</taxon>
        <taxon>Xylaria</taxon>
    </lineage>
</organism>
<evidence type="ECO:0000313" key="3">
    <source>
        <dbReference type="Proteomes" id="UP001305414"/>
    </source>
</evidence>
<evidence type="ECO:0000256" key="1">
    <source>
        <dbReference type="SAM" id="MobiDB-lite"/>
    </source>
</evidence>
<comment type="caution">
    <text evidence="2">The sequence shown here is derived from an EMBL/GenBank/DDBJ whole genome shotgun (WGS) entry which is preliminary data.</text>
</comment>
<evidence type="ECO:0000313" key="2">
    <source>
        <dbReference type="EMBL" id="KAK5631671.1"/>
    </source>
</evidence>
<dbReference type="AlphaFoldDB" id="A0AAN7ZAD8"/>
<name>A0AAN7ZAD8_9PEZI</name>
<dbReference type="EMBL" id="JAWHQM010000020">
    <property type="protein sequence ID" value="KAK5631671.1"/>
    <property type="molecule type" value="Genomic_DNA"/>
</dbReference>
<proteinExistence type="predicted"/>
<keyword evidence="3" id="KW-1185">Reference proteome</keyword>
<accession>A0AAN7ZAD8</accession>
<feature type="region of interest" description="Disordered" evidence="1">
    <location>
        <begin position="20"/>
        <end position="42"/>
    </location>
</feature>
<reference evidence="2 3" key="1">
    <citation type="submission" date="2023-10" db="EMBL/GenBank/DDBJ databases">
        <title>Draft genome sequence of Xylaria bambusicola isolate GMP-LS, the root and basal stem rot pathogen of sugarcane in Indonesia.</title>
        <authorList>
            <person name="Selvaraj P."/>
            <person name="Muralishankar V."/>
            <person name="Muruganantham S."/>
            <person name="Sp S."/>
            <person name="Haryani S."/>
            <person name="Lau K.J.X."/>
            <person name="Naqvi N.I."/>
        </authorList>
    </citation>
    <scope>NUCLEOTIDE SEQUENCE [LARGE SCALE GENOMIC DNA]</scope>
    <source>
        <strain evidence="2">GMP-LS</strain>
    </source>
</reference>
<sequence>MILGSARSIARQIRKAAVAPQVDGAESHAKTGRGSPTALGEEMTQLNTIGGDGRSNYASRLSAPIILVGG</sequence>
<gene>
    <name evidence="2" type="ORF">RRF57_007385</name>
</gene>
<protein>
    <submittedName>
        <fullName evidence="2">Uncharacterized protein</fullName>
    </submittedName>
</protein>